<dbReference type="GO" id="GO:0036297">
    <property type="term" value="P:interstrand cross-link repair"/>
    <property type="evidence" value="ECO:0007669"/>
    <property type="project" value="TreeGrafter"/>
</dbReference>
<feature type="region of interest" description="Disordered" evidence="2">
    <location>
        <begin position="317"/>
        <end position="348"/>
    </location>
</feature>
<dbReference type="Pfam" id="PF09810">
    <property type="entry name" value="Exo5"/>
    <property type="match status" value="1"/>
</dbReference>
<sequence>MSAIEDEYDAYYSPLDLEGVCLSQSPRHAADSPPPAISEPASQSTAPETSDDEFDAYDFSEFTATDFAQIDAALVGDAASGSTTTCAPNSDHNSNKPGGPAIEIRLEAELADRSTLVKAPSKEVPLRPPMRDTRSPFQRFRKWNKHFSVSDLVGPAWYASHDGIIYSTPYGDVFRCEVQFDYGLRQKRHLKPEQRPDTFVTDDGKTINVDKGVAQQNHRVITRGQREMPVFGIIHNQIVVGIIDELVRKPTPTPPAEQRRRRGRPPGSGKGLNKRASPATPTKGGNKKSRRTPELSQPQLTSYFHAAVQAPERDDFESAFPTRSPADDIQPSRPGANDDGQPIVAPPSSYMLHISDTKTRRTPSLPPEEDTLSSRLQLMLYHRLLSSLLRSPPSPRSQNSPQPSTDTFPPPIDFPAIWKRLGLDPQRTFSAAFMRDTGLQAIKCLDDLVAAWYHAVSALNVSGVDRTLTLVYRLQPSHSQKAKAAFDQEAVDLARAIEASLNEAPRAWAGGDEQLAKAITENIKGATLEGGRDAFAEAVGAVPDTLTPSAEELDEGEKTPRREATVALDSEEKPSDSRETSKQPQESDSDGEGMQITAAELDVEARILGSKEFAVDDKMLDDYLDNILQWWLGQRPPRGVDIELTRRCL</sequence>
<dbReference type="GO" id="GO:0045145">
    <property type="term" value="F:single-stranded DNA 5'-3' DNA exonuclease activity"/>
    <property type="evidence" value="ECO:0007669"/>
    <property type="project" value="InterPro"/>
</dbReference>
<feature type="region of interest" description="Disordered" evidence="2">
    <location>
        <begin position="248"/>
        <end position="299"/>
    </location>
</feature>
<comment type="similarity">
    <text evidence="1">Belongs to the EXO5 family.</text>
</comment>
<evidence type="ECO:0000256" key="2">
    <source>
        <dbReference type="SAM" id="MobiDB-lite"/>
    </source>
</evidence>
<feature type="region of interest" description="Disordered" evidence="2">
    <location>
        <begin position="79"/>
        <end position="100"/>
    </location>
</feature>
<dbReference type="AlphaFoldDB" id="A0A4Y9Z3Q1"/>
<feature type="compositionally biased region" description="Polar residues" evidence="2">
    <location>
        <begin position="80"/>
        <end position="96"/>
    </location>
</feature>
<evidence type="ECO:0000256" key="1">
    <source>
        <dbReference type="ARBA" id="ARBA00009797"/>
    </source>
</evidence>
<feature type="compositionally biased region" description="Basic and acidic residues" evidence="2">
    <location>
        <begin position="556"/>
        <end position="581"/>
    </location>
</feature>
<evidence type="ECO:0000313" key="4">
    <source>
        <dbReference type="Proteomes" id="UP000298390"/>
    </source>
</evidence>
<feature type="compositionally biased region" description="Low complexity" evidence="2">
    <location>
        <begin position="389"/>
        <end position="404"/>
    </location>
</feature>
<dbReference type="GO" id="GO:0005634">
    <property type="term" value="C:nucleus"/>
    <property type="evidence" value="ECO:0007669"/>
    <property type="project" value="TreeGrafter"/>
</dbReference>
<dbReference type="GO" id="GO:0005739">
    <property type="term" value="C:mitochondrion"/>
    <property type="evidence" value="ECO:0007669"/>
    <property type="project" value="TreeGrafter"/>
</dbReference>
<dbReference type="InterPro" id="IPR019190">
    <property type="entry name" value="EXOV"/>
</dbReference>
<gene>
    <name evidence="3" type="ORF">EVJ58_g550</name>
</gene>
<reference evidence="3 4" key="1">
    <citation type="submission" date="2019-01" db="EMBL/GenBank/DDBJ databases">
        <title>Genome sequencing of the rare red list fungi Fomitopsis rosea.</title>
        <authorList>
            <person name="Buettner E."/>
            <person name="Kellner H."/>
        </authorList>
    </citation>
    <scope>NUCLEOTIDE SEQUENCE [LARGE SCALE GENOMIC DNA]</scope>
    <source>
        <strain evidence="3 4">DSM 105464</strain>
    </source>
</reference>
<protein>
    <submittedName>
        <fullName evidence="3">Uncharacterized protein</fullName>
    </submittedName>
</protein>
<accession>A0A4Y9Z3Q1</accession>
<dbReference type="EMBL" id="SEKV01000014">
    <property type="protein sequence ID" value="TFY69202.1"/>
    <property type="molecule type" value="Genomic_DNA"/>
</dbReference>
<organism evidence="3 4">
    <name type="scientific">Rhodofomes roseus</name>
    <dbReference type="NCBI Taxonomy" id="34475"/>
    <lineage>
        <taxon>Eukaryota</taxon>
        <taxon>Fungi</taxon>
        <taxon>Dikarya</taxon>
        <taxon>Basidiomycota</taxon>
        <taxon>Agaricomycotina</taxon>
        <taxon>Agaricomycetes</taxon>
        <taxon>Polyporales</taxon>
        <taxon>Rhodofomes</taxon>
    </lineage>
</organism>
<evidence type="ECO:0000313" key="3">
    <source>
        <dbReference type="EMBL" id="TFY69202.1"/>
    </source>
</evidence>
<name>A0A4Y9Z3Q1_9APHY</name>
<proteinExistence type="inferred from homology"/>
<feature type="region of interest" description="Disordered" evidence="2">
    <location>
        <begin position="23"/>
        <end position="55"/>
    </location>
</feature>
<dbReference type="Proteomes" id="UP000298390">
    <property type="component" value="Unassembled WGS sequence"/>
</dbReference>
<comment type="caution">
    <text evidence="3">The sequence shown here is derived from an EMBL/GenBank/DDBJ whole genome shotgun (WGS) entry which is preliminary data.</text>
</comment>
<dbReference type="PANTHER" id="PTHR14464">
    <property type="entry name" value="EXONUCLEASE V"/>
    <property type="match status" value="1"/>
</dbReference>
<feature type="region of interest" description="Disordered" evidence="2">
    <location>
        <begin position="389"/>
        <end position="410"/>
    </location>
</feature>
<feature type="region of interest" description="Disordered" evidence="2">
    <location>
        <begin position="541"/>
        <end position="593"/>
    </location>
</feature>
<dbReference type="PANTHER" id="PTHR14464:SF4">
    <property type="entry name" value="EXONUCLEASE V"/>
    <property type="match status" value="1"/>
</dbReference>